<dbReference type="Gene3D" id="3.30.40.10">
    <property type="entry name" value="Zinc/RING finger domain, C3HC4 (zinc finger)"/>
    <property type="match status" value="1"/>
</dbReference>
<dbReference type="EMBL" id="JAINUG010000191">
    <property type="protein sequence ID" value="KAJ8388657.1"/>
    <property type="molecule type" value="Genomic_DNA"/>
</dbReference>
<feature type="domain" description="RING-type" evidence="5">
    <location>
        <begin position="10"/>
        <end position="60"/>
    </location>
</feature>
<dbReference type="GO" id="GO:0061630">
    <property type="term" value="F:ubiquitin protein ligase activity"/>
    <property type="evidence" value="ECO:0007669"/>
    <property type="project" value="TreeGrafter"/>
</dbReference>
<dbReference type="InterPro" id="IPR017907">
    <property type="entry name" value="Znf_RING_CS"/>
</dbReference>
<dbReference type="InterPro" id="IPR047153">
    <property type="entry name" value="TRIM45/56/19-like"/>
</dbReference>
<keyword evidence="3" id="KW-0862">Zinc</keyword>
<dbReference type="PANTHER" id="PTHR25462:SF229">
    <property type="entry name" value="TRANSCRIPTION INTERMEDIARY FACTOR 1-BETA"/>
    <property type="match status" value="1"/>
</dbReference>
<gene>
    <name evidence="7" type="ORF">AAFF_G00130660</name>
</gene>
<dbReference type="SUPFAM" id="SSF57850">
    <property type="entry name" value="RING/U-box"/>
    <property type="match status" value="1"/>
</dbReference>
<dbReference type="CDD" id="cd16763">
    <property type="entry name" value="RING-HC_TRIM59_C-V"/>
    <property type="match status" value="1"/>
</dbReference>
<dbReference type="SMART" id="SM00184">
    <property type="entry name" value="RING"/>
    <property type="match status" value="1"/>
</dbReference>
<dbReference type="FunFam" id="3.30.40.10:FF:000297">
    <property type="entry name" value="tripartite motif-containing protein 59"/>
    <property type="match status" value="1"/>
</dbReference>
<dbReference type="Pfam" id="PF00643">
    <property type="entry name" value="zf-B_box"/>
    <property type="match status" value="1"/>
</dbReference>
<evidence type="ECO:0000313" key="7">
    <source>
        <dbReference type="EMBL" id="KAJ8388657.1"/>
    </source>
</evidence>
<evidence type="ECO:0000259" key="6">
    <source>
        <dbReference type="PROSITE" id="PS50119"/>
    </source>
</evidence>
<reference evidence="7" key="1">
    <citation type="journal article" date="2023" name="Science">
        <title>Genome structures resolve the early diversification of teleost fishes.</title>
        <authorList>
            <person name="Parey E."/>
            <person name="Louis A."/>
            <person name="Montfort J."/>
            <person name="Bouchez O."/>
            <person name="Roques C."/>
            <person name="Iampietro C."/>
            <person name="Lluch J."/>
            <person name="Castinel A."/>
            <person name="Donnadieu C."/>
            <person name="Desvignes T."/>
            <person name="Floi Bucao C."/>
            <person name="Jouanno E."/>
            <person name="Wen M."/>
            <person name="Mejri S."/>
            <person name="Dirks R."/>
            <person name="Jansen H."/>
            <person name="Henkel C."/>
            <person name="Chen W.J."/>
            <person name="Zahm M."/>
            <person name="Cabau C."/>
            <person name="Klopp C."/>
            <person name="Thompson A.W."/>
            <person name="Robinson-Rechavi M."/>
            <person name="Braasch I."/>
            <person name="Lecointre G."/>
            <person name="Bobe J."/>
            <person name="Postlethwait J.H."/>
            <person name="Berthelot C."/>
            <person name="Roest Crollius H."/>
            <person name="Guiguen Y."/>
        </authorList>
    </citation>
    <scope>NUCLEOTIDE SEQUENCE</scope>
    <source>
        <strain evidence="7">NC1722</strain>
    </source>
</reference>
<evidence type="ECO:0000256" key="1">
    <source>
        <dbReference type="ARBA" id="ARBA00022723"/>
    </source>
</evidence>
<dbReference type="InterPro" id="IPR013083">
    <property type="entry name" value="Znf_RING/FYVE/PHD"/>
</dbReference>
<dbReference type="SUPFAM" id="SSF57845">
    <property type="entry name" value="B-box zinc-binding domain"/>
    <property type="match status" value="1"/>
</dbReference>
<dbReference type="Pfam" id="PF13445">
    <property type="entry name" value="zf-RING_UBOX"/>
    <property type="match status" value="1"/>
</dbReference>
<evidence type="ECO:0000313" key="8">
    <source>
        <dbReference type="Proteomes" id="UP001221898"/>
    </source>
</evidence>
<dbReference type="PROSITE" id="PS50119">
    <property type="entry name" value="ZF_BBOX"/>
    <property type="match status" value="1"/>
</dbReference>
<comment type="caution">
    <text evidence="7">The sequence shown here is derived from an EMBL/GenBank/DDBJ whole genome shotgun (WGS) entry which is preliminary data.</text>
</comment>
<dbReference type="GO" id="GO:0008270">
    <property type="term" value="F:zinc ion binding"/>
    <property type="evidence" value="ECO:0007669"/>
    <property type="project" value="UniProtKB-KW"/>
</dbReference>
<evidence type="ECO:0000259" key="5">
    <source>
        <dbReference type="PROSITE" id="PS50089"/>
    </source>
</evidence>
<accession>A0AAD7RR30</accession>
<protein>
    <recommendedName>
        <fullName evidence="9">Tripartite motif containing 59</fullName>
    </recommendedName>
</protein>
<keyword evidence="1" id="KW-0479">Metal-binding</keyword>
<sequence length="418" mass="46809">MDNLEEDLTCSVCYSLFTDPRVLPCSHTFCKACLENVLQVSGNFSIWRPLRMPLKCPNCRNVMELPPTGVEALPSNVSLRAIIEKYQRDTQPRPLACPDHPRQPLNVYCVQDRKLICGFCLTVGQHQGHAIDDLQAAYVRERDTPAQLVEQLTDKRWAEVCAMVERLEQEKARCESLVRQDREAVAQFFQGLDLLLGRKKEAFMEALDRAEAEVSHRYDPLVEKLKGMKEQQLELISYSLAVAEEDSPIAYLEKVHTFRERVEALTATPLPRVTALRIQPRAGQFLEQHWAGLTLAGLEQGQIPQITCCPNCARKEAIRSGWPQLWPTNPASAVLLVVLLSLFVALGLSLASSSLSLSALHQVVQRSVHELLAPLCVVKDVAAYVQSLAGNLMLKARSLLSSLEEATGYYLASIYNIF</sequence>
<evidence type="ECO:0000256" key="4">
    <source>
        <dbReference type="PROSITE-ProRule" id="PRU00024"/>
    </source>
</evidence>
<dbReference type="Gene3D" id="3.30.160.60">
    <property type="entry name" value="Classic Zinc Finger"/>
    <property type="match status" value="1"/>
</dbReference>
<dbReference type="GO" id="GO:0006513">
    <property type="term" value="P:protein monoubiquitination"/>
    <property type="evidence" value="ECO:0007669"/>
    <property type="project" value="TreeGrafter"/>
</dbReference>
<dbReference type="PROSITE" id="PS50089">
    <property type="entry name" value="ZF_RING_2"/>
    <property type="match status" value="1"/>
</dbReference>
<keyword evidence="2 4" id="KW-0863">Zinc-finger</keyword>
<dbReference type="PANTHER" id="PTHR25462">
    <property type="entry name" value="BONUS, ISOFORM C-RELATED"/>
    <property type="match status" value="1"/>
</dbReference>
<dbReference type="Proteomes" id="UP001221898">
    <property type="component" value="Unassembled WGS sequence"/>
</dbReference>
<organism evidence="7 8">
    <name type="scientific">Aldrovandia affinis</name>
    <dbReference type="NCBI Taxonomy" id="143900"/>
    <lineage>
        <taxon>Eukaryota</taxon>
        <taxon>Metazoa</taxon>
        <taxon>Chordata</taxon>
        <taxon>Craniata</taxon>
        <taxon>Vertebrata</taxon>
        <taxon>Euteleostomi</taxon>
        <taxon>Actinopterygii</taxon>
        <taxon>Neopterygii</taxon>
        <taxon>Teleostei</taxon>
        <taxon>Notacanthiformes</taxon>
        <taxon>Halosauridae</taxon>
        <taxon>Aldrovandia</taxon>
    </lineage>
</organism>
<name>A0AAD7RR30_9TELE</name>
<dbReference type="InterPro" id="IPR001841">
    <property type="entry name" value="Znf_RING"/>
</dbReference>
<dbReference type="SMART" id="SM00336">
    <property type="entry name" value="BBOX"/>
    <property type="match status" value="1"/>
</dbReference>
<dbReference type="InterPro" id="IPR027370">
    <property type="entry name" value="Znf-RING_euk"/>
</dbReference>
<dbReference type="InterPro" id="IPR000315">
    <property type="entry name" value="Znf_B-box"/>
</dbReference>
<dbReference type="PROSITE" id="PS00518">
    <property type="entry name" value="ZF_RING_1"/>
    <property type="match status" value="1"/>
</dbReference>
<evidence type="ECO:0000256" key="3">
    <source>
        <dbReference type="ARBA" id="ARBA00022833"/>
    </source>
</evidence>
<evidence type="ECO:0008006" key="9">
    <source>
        <dbReference type="Google" id="ProtNLM"/>
    </source>
</evidence>
<dbReference type="AlphaFoldDB" id="A0AAD7RR30"/>
<evidence type="ECO:0000256" key="2">
    <source>
        <dbReference type="ARBA" id="ARBA00022771"/>
    </source>
</evidence>
<proteinExistence type="predicted"/>
<keyword evidence="8" id="KW-1185">Reference proteome</keyword>
<feature type="domain" description="B box-type" evidence="6">
    <location>
        <begin position="92"/>
        <end position="134"/>
    </location>
</feature>